<keyword evidence="2" id="KW-0472">Membrane</keyword>
<feature type="compositionally biased region" description="Low complexity" evidence="1">
    <location>
        <begin position="331"/>
        <end position="349"/>
    </location>
</feature>
<proteinExistence type="predicted"/>
<keyword evidence="2" id="KW-0812">Transmembrane</keyword>
<dbReference type="GeneID" id="92767658"/>
<feature type="compositionally biased region" description="Acidic residues" evidence="1">
    <location>
        <begin position="306"/>
        <end position="330"/>
    </location>
</feature>
<dbReference type="RefSeq" id="WP_038627539.1">
    <property type="nucleotide sequence ID" value="NZ_CP046975.1"/>
</dbReference>
<feature type="compositionally biased region" description="Acidic residues" evidence="1">
    <location>
        <begin position="123"/>
        <end position="166"/>
    </location>
</feature>
<feature type="transmembrane region" description="Helical" evidence="2">
    <location>
        <begin position="404"/>
        <end position="427"/>
    </location>
</feature>
<feature type="region of interest" description="Disordered" evidence="1">
    <location>
        <begin position="268"/>
        <end position="390"/>
    </location>
</feature>
<accession>A0AB38XWD3</accession>
<sequence>MSEEKLTVAELLARRQKEGAPSEPPRRRRRRSLEEGGVSVQELTGSIPRVKAGEPRRGAHALSNADDGQTTTSDLLADEAATNGTEEARASEPEAEAPEHSEAVAESVIVAEEADSSEHEVQAEAEAEAAAPEEDEPELIEADTEVADAEVADAEVADVEADEVAEEPAAPAVPVAPATPQQEQAAPSTPTTQPAATAVPLAIPMEPRPVMVNSERSEITYTFTELRDMADESQQIGEPGPVARAVLTGSNAYDDRPTASIPVVQGSVDEEAAASAESDDVDGEQLAEAETTEAPEEQTRVLQQAEEADAVGETEAAQETDTFEAADADADTGAASEAAVAAAVTPEVAQPEDVQAETTPTQVAADEKQSEPRDVVKREEPKSSKGKVAARDGYAEDNSLSVPLLLIQVFVGLIAGALVFLGFTMAWSSLPKIVVVIMALVVSGGFAGMANYLRREKDKLTPILAGLVGLALTFGPWILFQL</sequence>
<reference evidence="3" key="1">
    <citation type="submission" date="2023-03" db="EMBL/GenBank/DDBJ databases">
        <title>Corynebacterium amycolatum SB-1.</title>
        <authorList>
            <person name="Jo H."/>
        </authorList>
    </citation>
    <scope>NUCLEOTIDE SEQUENCE</scope>
    <source>
        <strain evidence="3">SB-1</strain>
    </source>
</reference>
<gene>
    <name evidence="3" type="ORF">P2W56_03375</name>
</gene>
<protein>
    <submittedName>
        <fullName evidence="3">Uncharacterized protein</fullName>
    </submittedName>
</protein>
<feature type="region of interest" description="Disordered" evidence="1">
    <location>
        <begin position="13"/>
        <end position="199"/>
    </location>
</feature>
<feature type="transmembrane region" description="Helical" evidence="2">
    <location>
        <begin position="460"/>
        <end position="480"/>
    </location>
</feature>
<keyword evidence="2" id="KW-1133">Transmembrane helix</keyword>
<dbReference type="AlphaFoldDB" id="A0AB38XWD3"/>
<feature type="transmembrane region" description="Helical" evidence="2">
    <location>
        <begin position="433"/>
        <end position="453"/>
    </location>
</feature>
<organism evidence="3 4">
    <name type="scientific">Corynebacterium amycolatum</name>
    <dbReference type="NCBI Taxonomy" id="43765"/>
    <lineage>
        <taxon>Bacteria</taxon>
        <taxon>Bacillati</taxon>
        <taxon>Actinomycetota</taxon>
        <taxon>Actinomycetes</taxon>
        <taxon>Mycobacteriales</taxon>
        <taxon>Corynebacteriaceae</taxon>
        <taxon>Corynebacterium</taxon>
    </lineage>
</organism>
<feature type="compositionally biased region" description="Acidic residues" evidence="1">
    <location>
        <begin position="268"/>
        <end position="296"/>
    </location>
</feature>
<dbReference type="EMBL" id="CP120206">
    <property type="protein sequence ID" value="WET44490.1"/>
    <property type="molecule type" value="Genomic_DNA"/>
</dbReference>
<evidence type="ECO:0000256" key="1">
    <source>
        <dbReference type="SAM" id="MobiDB-lite"/>
    </source>
</evidence>
<evidence type="ECO:0000313" key="4">
    <source>
        <dbReference type="Proteomes" id="UP001220238"/>
    </source>
</evidence>
<dbReference type="Proteomes" id="UP001220238">
    <property type="component" value="Chromosome"/>
</dbReference>
<feature type="compositionally biased region" description="Basic and acidic residues" evidence="1">
    <location>
        <begin position="365"/>
        <end position="390"/>
    </location>
</feature>
<feature type="compositionally biased region" description="Basic and acidic residues" evidence="1">
    <location>
        <begin position="86"/>
        <end position="103"/>
    </location>
</feature>
<name>A0AB38XWD3_CORAY</name>
<evidence type="ECO:0000256" key="2">
    <source>
        <dbReference type="SAM" id="Phobius"/>
    </source>
</evidence>
<evidence type="ECO:0000313" key="3">
    <source>
        <dbReference type="EMBL" id="WET44490.1"/>
    </source>
</evidence>
<feature type="compositionally biased region" description="Low complexity" evidence="1">
    <location>
        <begin position="167"/>
        <end position="199"/>
    </location>
</feature>